<proteinExistence type="predicted"/>
<dbReference type="Gene3D" id="3.30.70.100">
    <property type="match status" value="1"/>
</dbReference>
<evidence type="ECO:0000313" key="1">
    <source>
        <dbReference type="EMBL" id="SEC66394.1"/>
    </source>
</evidence>
<dbReference type="SUPFAM" id="SSF54909">
    <property type="entry name" value="Dimeric alpha+beta barrel"/>
    <property type="match status" value="1"/>
</dbReference>
<dbReference type="Proteomes" id="UP000183038">
    <property type="component" value="Unassembled WGS sequence"/>
</dbReference>
<dbReference type="InterPro" id="IPR011008">
    <property type="entry name" value="Dimeric_a/b-barrel"/>
</dbReference>
<evidence type="ECO:0000313" key="2">
    <source>
        <dbReference type="Proteomes" id="UP000183038"/>
    </source>
</evidence>
<protein>
    <submittedName>
        <fullName evidence="1">L-rhamnose mutarotase</fullName>
    </submittedName>
</protein>
<accession>A0A1H4UDV4</accession>
<dbReference type="OrthoDB" id="1430580at2"/>
<dbReference type="GO" id="GO:0016857">
    <property type="term" value="F:racemase and epimerase activity, acting on carbohydrates and derivatives"/>
    <property type="evidence" value="ECO:0007669"/>
    <property type="project" value="InterPro"/>
</dbReference>
<dbReference type="Pfam" id="PF05336">
    <property type="entry name" value="rhaM"/>
    <property type="match status" value="1"/>
</dbReference>
<organism evidence="1 2">
    <name type="scientific">Maribacter dokdonensis</name>
    <dbReference type="NCBI Taxonomy" id="320912"/>
    <lineage>
        <taxon>Bacteria</taxon>
        <taxon>Pseudomonadati</taxon>
        <taxon>Bacteroidota</taxon>
        <taxon>Flavobacteriia</taxon>
        <taxon>Flavobacteriales</taxon>
        <taxon>Flavobacteriaceae</taxon>
        <taxon>Maribacter</taxon>
    </lineage>
</organism>
<dbReference type="PANTHER" id="PTHR43239:SF1">
    <property type="entry name" value="UPF0734 PROTEIN DDB_G0273871_DDB_G0273177"/>
    <property type="match status" value="1"/>
</dbReference>
<sequence>MSFNKRLCFACDLKDNPELIVEYKKYHAEGNAWPEITKSIKDAGIIDMQIYLTGNRMFMIMEVDASFDPDKKSKMDAENPKVQEWEELMWGFQQELPWAKKGEKWIALEQIFQLEK</sequence>
<dbReference type="EMBL" id="FNTB01000001">
    <property type="protein sequence ID" value="SEC66394.1"/>
    <property type="molecule type" value="Genomic_DNA"/>
</dbReference>
<dbReference type="AlphaFoldDB" id="A0A1H4UDV4"/>
<dbReference type="InterPro" id="IPR052996">
    <property type="entry name" value="Carb_Metab_Mutarotase"/>
</dbReference>
<dbReference type="RefSeq" id="WP_074674453.1">
    <property type="nucleotide sequence ID" value="NZ_FNTB01000001.1"/>
</dbReference>
<gene>
    <name evidence="1" type="ORF">SAMN05192540_3750</name>
</gene>
<name>A0A1H4UDV4_9FLAO</name>
<reference evidence="1 2" key="1">
    <citation type="submission" date="2016-10" db="EMBL/GenBank/DDBJ databases">
        <authorList>
            <person name="de Groot N.N."/>
        </authorList>
    </citation>
    <scope>NUCLEOTIDE SEQUENCE [LARGE SCALE GENOMIC DNA]</scope>
    <source>
        <strain evidence="1 2">MAR_2009_71</strain>
    </source>
</reference>
<dbReference type="PANTHER" id="PTHR43239">
    <property type="entry name" value="UPF0734 PROTEIN DDB_G0273871/DDB_G0273177"/>
    <property type="match status" value="1"/>
</dbReference>
<dbReference type="InterPro" id="IPR008000">
    <property type="entry name" value="Rham/fucose_mutarotase"/>
</dbReference>